<dbReference type="RefSeq" id="WP_244715321.1">
    <property type="nucleotide sequence ID" value="NZ_CP095049.1"/>
</dbReference>
<evidence type="ECO:0000313" key="3">
    <source>
        <dbReference type="EMBL" id="UOQ51869.1"/>
    </source>
</evidence>
<feature type="chain" id="PRO_5047233163" evidence="1">
    <location>
        <begin position="27"/>
        <end position="543"/>
    </location>
</feature>
<dbReference type="NCBIfam" id="TIGR04183">
    <property type="entry name" value="Por_Secre_tail"/>
    <property type="match status" value="1"/>
</dbReference>
<accession>A0ABY4F7H4</accession>
<dbReference type="InterPro" id="IPR026444">
    <property type="entry name" value="Secre_tail"/>
</dbReference>
<evidence type="ECO:0000313" key="4">
    <source>
        <dbReference type="Proteomes" id="UP000831785"/>
    </source>
</evidence>
<dbReference type="PANTHER" id="PTHR42754:SF1">
    <property type="entry name" value="LIPOPROTEIN"/>
    <property type="match status" value="1"/>
</dbReference>
<feature type="signal peptide" evidence="1">
    <location>
        <begin position="1"/>
        <end position="26"/>
    </location>
</feature>
<reference evidence="3 4" key="1">
    <citation type="submission" date="2022-04" db="EMBL/GenBank/DDBJ databases">
        <title>Hymenobacter sp. isolated from the air.</title>
        <authorList>
            <person name="Won M."/>
            <person name="Lee C.-M."/>
            <person name="Woen H.-Y."/>
            <person name="Kwon S.-W."/>
        </authorList>
    </citation>
    <scope>NUCLEOTIDE SEQUENCE [LARGE SCALE GENOMIC DNA]</scope>
    <source>
        <strain evidence="4">5116 S-27</strain>
    </source>
</reference>
<dbReference type="Proteomes" id="UP000831785">
    <property type="component" value="Chromosome"/>
</dbReference>
<keyword evidence="1" id="KW-0732">Signal</keyword>
<evidence type="ECO:0000256" key="1">
    <source>
        <dbReference type="SAM" id="SignalP"/>
    </source>
</evidence>
<evidence type="ECO:0000259" key="2">
    <source>
        <dbReference type="Pfam" id="PF18962"/>
    </source>
</evidence>
<gene>
    <name evidence="3" type="ORF">MUN80_19155</name>
</gene>
<keyword evidence="4" id="KW-1185">Reference proteome</keyword>
<organism evidence="3 4">
    <name type="scientific">Hymenobacter cellulosivorans</name>
    <dbReference type="NCBI Taxonomy" id="2932249"/>
    <lineage>
        <taxon>Bacteria</taxon>
        <taxon>Pseudomonadati</taxon>
        <taxon>Bacteroidota</taxon>
        <taxon>Cytophagia</taxon>
        <taxon>Cytophagales</taxon>
        <taxon>Hymenobacteraceae</taxon>
        <taxon>Hymenobacter</taxon>
    </lineage>
</organism>
<sequence>MIKTLPQLFLGLTLLFAGSSAHQALAQGPVKQWDKTYGGTLEDRPLAVVLTPDGGSIIGGQSYSDAGGDKTQSSTDTDYWILRLDASGNKIWDRTFGTFGNDMFTTLEATADGGFLLGGTTNTAVSGDKTQAGPGGTDFWVIKLDANGTKLWDRVYGSTGPDALTAMVRTPDGGFLLGGTSGAGVSGNKTQPGKGDNDYWVIKIDAAGNKLWDQVYGGTFYDNLSTMVATQDGGAILAGTSGSVLGADKTEANQGGSDYWVVKIDAAGTKQWDRTLGGTDDDQATGIRQALDGGYIVAGSSISGQGGNKTQPSRGGRDMWLIKLNANGTKQWDRTFGGIATEEPASVVATNDGGFLAAGYSNSNISGDKTQNIIGLSDVWMIKIDANGIKQWDRTMGGTKLDYLLTFQAMQVAPDGSLLLAVFSESNSGFDKTQSSKGLQDYWIIKLGNVTTATAAPVAGQVLQAYPNPATRQLTVRLGNGAPRTNLRLSLLDATGRTVYSQRVTATGEAEVPLTLREHPAGLYLLRLEGPEGYVATQRLQLN</sequence>
<name>A0ABY4F7H4_9BACT</name>
<feature type="domain" description="Secretion system C-terminal sorting" evidence="2">
    <location>
        <begin position="466"/>
        <end position="533"/>
    </location>
</feature>
<dbReference type="PANTHER" id="PTHR42754">
    <property type="entry name" value="ENDOGLUCANASE"/>
    <property type="match status" value="1"/>
</dbReference>
<dbReference type="Pfam" id="PF18962">
    <property type="entry name" value="Por_Secre_tail"/>
    <property type="match status" value="1"/>
</dbReference>
<protein>
    <submittedName>
        <fullName evidence="3">T9SS type A sorting domain-containing protein</fullName>
    </submittedName>
</protein>
<proteinExistence type="predicted"/>
<dbReference type="EMBL" id="CP095049">
    <property type="protein sequence ID" value="UOQ51869.1"/>
    <property type="molecule type" value="Genomic_DNA"/>
</dbReference>